<reference evidence="2 3" key="1">
    <citation type="submission" date="2018-05" db="EMBL/GenBank/DDBJ databases">
        <title>Draft genome sequence of Scytalidium lignicola DSM 105466, a ubiquitous saprotrophic fungus.</title>
        <authorList>
            <person name="Buettner E."/>
            <person name="Gebauer A.M."/>
            <person name="Hofrichter M."/>
            <person name="Liers C."/>
            <person name="Kellner H."/>
        </authorList>
    </citation>
    <scope>NUCLEOTIDE SEQUENCE [LARGE SCALE GENOMIC DNA]</scope>
    <source>
        <strain evidence="2 3">DSM 105466</strain>
    </source>
</reference>
<evidence type="ECO:0000256" key="1">
    <source>
        <dbReference type="SAM" id="MobiDB-lite"/>
    </source>
</evidence>
<evidence type="ECO:0000313" key="2">
    <source>
        <dbReference type="EMBL" id="RFU29802.1"/>
    </source>
</evidence>
<sequence length="158" mass="17729">MKEGLGGGKFNDNDDNDDDIEIVVSEDEDEEEYEDENMKDFIVNDEDDDEEEEGDDDDDDEEMEDYIDDDDIANESGIAAAVATDKESSFSSHPGAGFTLNRFGLKKINSILPLLDATFNPHASELCDLANVQLLEPLVHQSQGSRNYKKYNNKRIVL</sequence>
<feature type="compositionally biased region" description="Acidic residues" evidence="1">
    <location>
        <begin position="13"/>
        <end position="71"/>
    </location>
</feature>
<dbReference type="Proteomes" id="UP000258309">
    <property type="component" value="Unassembled WGS sequence"/>
</dbReference>
<dbReference type="EMBL" id="NCSJ02000117">
    <property type="protein sequence ID" value="RFU29802.1"/>
    <property type="molecule type" value="Genomic_DNA"/>
</dbReference>
<evidence type="ECO:0000313" key="3">
    <source>
        <dbReference type="Proteomes" id="UP000258309"/>
    </source>
</evidence>
<name>A0A3E2H9I6_SCYLI</name>
<feature type="region of interest" description="Disordered" evidence="1">
    <location>
        <begin position="1"/>
        <end position="71"/>
    </location>
</feature>
<gene>
    <name evidence="2" type="ORF">B7463_g6549</name>
</gene>
<dbReference type="AlphaFoldDB" id="A0A3E2H9I6"/>
<feature type="non-terminal residue" evidence="2">
    <location>
        <position position="158"/>
    </location>
</feature>
<protein>
    <submittedName>
        <fullName evidence="2">Uncharacterized protein</fullName>
    </submittedName>
</protein>
<proteinExistence type="predicted"/>
<organism evidence="2 3">
    <name type="scientific">Scytalidium lignicola</name>
    <name type="common">Hyphomycete</name>
    <dbReference type="NCBI Taxonomy" id="5539"/>
    <lineage>
        <taxon>Eukaryota</taxon>
        <taxon>Fungi</taxon>
        <taxon>Dikarya</taxon>
        <taxon>Ascomycota</taxon>
        <taxon>Pezizomycotina</taxon>
        <taxon>Leotiomycetes</taxon>
        <taxon>Leotiomycetes incertae sedis</taxon>
        <taxon>Scytalidium</taxon>
    </lineage>
</organism>
<accession>A0A3E2H9I6</accession>
<feature type="non-terminal residue" evidence="2">
    <location>
        <position position="1"/>
    </location>
</feature>
<keyword evidence="3" id="KW-1185">Reference proteome</keyword>
<comment type="caution">
    <text evidence="2">The sequence shown here is derived from an EMBL/GenBank/DDBJ whole genome shotgun (WGS) entry which is preliminary data.</text>
</comment>